<dbReference type="EMBL" id="JARJCW010000018">
    <property type="protein sequence ID" value="KAJ7214972.1"/>
    <property type="molecule type" value="Genomic_DNA"/>
</dbReference>
<gene>
    <name evidence="1" type="ORF">GGX14DRAFT_392239</name>
</gene>
<name>A0AAD6VL93_9AGAR</name>
<accession>A0AAD6VL93</accession>
<evidence type="ECO:0000313" key="1">
    <source>
        <dbReference type="EMBL" id="KAJ7214972.1"/>
    </source>
</evidence>
<reference evidence="1" key="1">
    <citation type="submission" date="2023-03" db="EMBL/GenBank/DDBJ databases">
        <title>Massive genome expansion in bonnet fungi (Mycena s.s.) driven by repeated elements and novel gene families across ecological guilds.</title>
        <authorList>
            <consortium name="Lawrence Berkeley National Laboratory"/>
            <person name="Harder C.B."/>
            <person name="Miyauchi S."/>
            <person name="Viragh M."/>
            <person name="Kuo A."/>
            <person name="Thoen E."/>
            <person name="Andreopoulos B."/>
            <person name="Lu D."/>
            <person name="Skrede I."/>
            <person name="Drula E."/>
            <person name="Henrissat B."/>
            <person name="Morin E."/>
            <person name="Kohler A."/>
            <person name="Barry K."/>
            <person name="LaButti K."/>
            <person name="Morin E."/>
            <person name="Salamov A."/>
            <person name="Lipzen A."/>
            <person name="Mereny Z."/>
            <person name="Hegedus B."/>
            <person name="Baldrian P."/>
            <person name="Stursova M."/>
            <person name="Weitz H."/>
            <person name="Taylor A."/>
            <person name="Grigoriev I.V."/>
            <person name="Nagy L.G."/>
            <person name="Martin F."/>
            <person name="Kauserud H."/>
        </authorList>
    </citation>
    <scope>NUCLEOTIDE SEQUENCE</scope>
    <source>
        <strain evidence="1">9144</strain>
    </source>
</reference>
<proteinExistence type="predicted"/>
<comment type="caution">
    <text evidence="1">The sequence shown here is derived from an EMBL/GenBank/DDBJ whole genome shotgun (WGS) entry which is preliminary data.</text>
</comment>
<sequence length="163" mass="17683">MDRGEPGRERETYEEKVLASRGRRLGVAHSGGWAGLKGGEGQEVQWWQGGGVSNLPPQLPQIIALCGIGEWRKCNITSKPSSLRFLLHRSKGHPRPDMSKWPPTSVAAQHPMTMVGVVPAARTPALTSPAEIFEMKRHKCTAVPAMHGNRGVCCPADDADANE</sequence>
<keyword evidence="2" id="KW-1185">Reference proteome</keyword>
<evidence type="ECO:0000313" key="2">
    <source>
        <dbReference type="Proteomes" id="UP001219525"/>
    </source>
</evidence>
<dbReference type="Proteomes" id="UP001219525">
    <property type="component" value="Unassembled WGS sequence"/>
</dbReference>
<dbReference type="AlphaFoldDB" id="A0AAD6VL93"/>
<protein>
    <submittedName>
        <fullName evidence="1">Uncharacterized protein</fullName>
    </submittedName>
</protein>
<organism evidence="1 2">
    <name type="scientific">Mycena pura</name>
    <dbReference type="NCBI Taxonomy" id="153505"/>
    <lineage>
        <taxon>Eukaryota</taxon>
        <taxon>Fungi</taxon>
        <taxon>Dikarya</taxon>
        <taxon>Basidiomycota</taxon>
        <taxon>Agaricomycotina</taxon>
        <taxon>Agaricomycetes</taxon>
        <taxon>Agaricomycetidae</taxon>
        <taxon>Agaricales</taxon>
        <taxon>Marasmiineae</taxon>
        <taxon>Mycenaceae</taxon>
        <taxon>Mycena</taxon>
    </lineage>
</organism>